<evidence type="ECO:0000313" key="1">
    <source>
        <dbReference type="EMBL" id="JAH57058.1"/>
    </source>
</evidence>
<dbReference type="EMBL" id="GBXM01051519">
    <property type="protein sequence ID" value="JAH57058.1"/>
    <property type="molecule type" value="Transcribed_RNA"/>
</dbReference>
<proteinExistence type="predicted"/>
<sequence length="45" mass="4765">MTGRAVAGGASGCSIAPIWYVVQLASVRMLLRSLDADIRSVWTGQ</sequence>
<name>A0A0E9TWD8_ANGAN</name>
<reference evidence="1" key="1">
    <citation type="submission" date="2014-11" db="EMBL/GenBank/DDBJ databases">
        <authorList>
            <person name="Amaro Gonzalez C."/>
        </authorList>
    </citation>
    <scope>NUCLEOTIDE SEQUENCE</scope>
</reference>
<reference evidence="1" key="2">
    <citation type="journal article" date="2015" name="Fish Shellfish Immunol.">
        <title>Early steps in the European eel (Anguilla anguilla)-Vibrio vulnificus interaction in the gills: Role of the RtxA13 toxin.</title>
        <authorList>
            <person name="Callol A."/>
            <person name="Pajuelo D."/>
            <person name="Ebbesson L."/>
            <person name="Teles M."/>
            <person name="MacKenzie S."/>
            <person name="Amaro C."/>
        </authorList>
    </citation>
    <scope>NUCLEOTIDE SEQUENCE</scope>
</reference>
<accession>A0A0E9TWD8</accession>
<organism evidence="1">
    <name type="scientific">Anguilla anguilla</name>
    <name type="common">European freshwater eel</name>
    <name type="synonym">Muraena anguilla</name>
    <dbReference type="NCBI Taxonomy" id="7936"/>
    <lineage>
        <taxon>Eukaryota</taxon>
        <taxon>Metazoa</taxon>
        <taxon>Chordata</taxon>
        <taxon>Craniata</taxon>
        <taxon>Vertebrata</taxon>
        <taxon>Euteleostomi</taxon>
        <taxon>Actinopterygii</taxon>
        <taxon>Neopterygii</taxon>
        <taxon>Teleostei</taxon>
        <taxon>Anguilliformes</taxon>
        <taxon>Anguillidae</taxon>
        <taxon>Anguilla</taxon>
    </lineage>
</organism>
<dbReference type="AlphaFoldDB" id="A0A0E9TWD8"/>
<protein>
    <submittedName>
        <fullName evidence="1">Uncharacterized protein</fullName>
    </submittedName>
</protein>